<dbReference type="SUPFAM" id="SSF103473">
    <property type="entry name" value="MFS general substrate transporter"/>
    <property type="match status" value="1"/>
</dbReference>
<dbReference type="Gene3D" id="1.20.1250.20">
    <property type="entry name" value="MFS general substrate transporter like domains"/>
    <property type="match status" value="1"/>
</dbReference>
<organism evidence="7 8">
    <name type="scientific">Thermostichus vulcanus str. 'Rupite'</name>
    <dbReference type="NCBI Taxonomy" id="2813851"/>
    <lineage>
        <taxon>Bacteria</taxon>
        <taxon>Bacillati</taxon>
        <taxon>Cyanobacteriota</taxon>
        <taxon>Cyanophyceae</taxon>
        <taxon>Thermostichales</taxon>
        <taxon>Thermostichaceae</taxon>
        <taxon>Thermostichus</taxon>
    </lineage>
</organism>
<dbReference type="RefSeq" id="WP_244352599.1">
    <property type="nucleotide sequence ID" value="NZ_JAFIRA010000053.1"/>
</dbReference>
<comment type="similarity">
    <text evidence="2">Belongs to the PucC family.</text>
</comment>
<evidence type="ECO:0000256" key="5">
    <source>
        <dbReference type="ARBA" id="ARBA00023136"/>
    </source>
</evidence>
<feature type="transmembrane region" description="Helical" evidence="6">
    <location>
        <begin position="275"/>
        <end position="295"/>
    </location>
</feature>
<keyword evidence="8" id="KW-1185">Reference proteome</keyword>
<dbReference type="PANTHER" id="PTHR23538:SF1">
    <property type="entry name" value="44.5 KD BACTERIOCHLOROPHYLL SYNTHASE SUBUNIT"/>
    <property type="match status" value="1"/>
</dbReference>
<dbReference type="Proteomes" id="UP000830835">
    <property type="component" value="Unassembled WGS sequence"/>
</dbReference>
<feature type="transmembrane region" description="Helical" evidence="6">
    <location>
        <begin position="39"/>
        <end position="59"/>
    </location>
</feature>
<evidence type="ECO:0000256" key="4">
    <source>
        <dbReference type="ARBA" id="ARBA00022989"/>
    </source>
</evidence>
<evidence type="ECO:0000256" key="6">
    <source>
        <dbReference type="SAM" id="Phobius"/>
    </source>
</evidence>
<sequence length="484" mass="51578">MTDTFQDPQVISSAASDEPQVQLPSPPPLPLHTMFRMGLFQMGLGMMSLLTLGVLNRVMIDTDLLAIPATVVGGSLAMYQFVSPARVWFGQLSDAKPLFGLHRTGYIRLGAVLFTICIFLAVQVVWGLGASFAATGWSWATYGWMGLTSLMFALYGLCVSACSTPFAALLVDVSDEENRSKLVGIVWSMLMVGIAGGAIGSAVLLRGLTPENLQSTINQLFLVIPAVVILLAWVATWGVEKRYSRYGSRSTLAGREDQITLGTAIKVLTANRQTLIFFSFLALMTMGLFIQQPVLEPYGGDVFGMTVAETTQLNAFWSLGILAGIVLTGFLIVPKLGKQRAARLGCLLVAGSFLLTILSGFTGNPLLLQLCMILFGLASGITTNGAISLMLDLTAAETAGTFIGAWGLSQAMSQALSTLIGGALLDVGRMLFPTSPVLTYATVFGVEAGVMLLAVYLLGQVSVAEFRENTRQVLTDVLALELDG</sequence>
<name>A0ABT0CEN0_THEVL</name>
<feature type="transmembrane region" description="Helical" evidence="6">
    <location>
        <begin position="315"/>
        <end position="334"/>
    </location>
</feature>
<dbReference type="InterPro" id="IPR036259">
    <property type="entry name" value="MFS_trans_sf"/>
</dbReference>
<comment type="caution">
    <text evidence="7">The sequence shown here is derived from an EMBL/GenBank/DDBJ whole genome shotgun (WGS) entry which is preliminary data.</text>
</comment>
<reference evidence="7" key="1">
    <citation type="submission" date="2021-02" db="EMBL/GenBank/DDBJ databases">
        <title>The CRISPR/cas machinery reduction and long-range gene transfer in the hot spring cyanobacterium Synechococcus.</title>
        <authorList>
            <person name="Dvorak P."/>
            <person name="Jahodarova E."/>
            <person name="Hasler P."/>
            <person name="Poulickova A."/>
        </authorList>
    </citation>
    <scope>NUCLEOTIDE SEQUENCE</scope>
    <source>
        <strain evidence="7">Rupite</strain>
    </source>
</reference>
<keyword evidence="3 6" id="KW-0812">Transmembrane</keyword>
<proteinExistence type="inferred from homology"/>
<accession>A0ABT0CEN0</accession>
<gene>
    <name evidence="7" type="ORF">JX360_15265</name>
</gene>
<feature type="transmembrane region" description="Helical" evidence="6">
    <location>
        <begin position="437"/>
        <end position="458"/>
    </location>
</feature>
<protein>
    <submittedName>
        <fullName evidence="7">BCD family MFS transporter</fullName>
    </submittedName>
</protein>
<evidence type="ECO:0000313" key="7">
    <source>
        <dbReference type="EMBL" id="MCJ2544247.1"/>
    </source>
</evidence>
<evidence type="ECO:0000256" key="3">
    <source>
        <dbReference type="ARBA" id="ARBA00022692"/>
    </source>
</evidence>
<dbReference type="InterPro" id="IPR004896">
    <property type="entry name" value="PucC-rel"/>
</dbReference>
<feature type="transmembrane region" description="Helical" evidence="6">
    <location>
        <begin position="217"/>
        <end position="239"/>
    </location>
</feature>
<keyword evidence="4 6" id="KW-1133">Transmembrane helix</keyword>
<dbReference type="PIRSF" id="PIRSF016565">
    <property type="entry name" value="PucC"/>
    <property type="match status" value="1"/>
</dbReference>
<evidence type="ECO:0000313" key="8">
    <source>
        <dbReference type="Proteomes" id="UP000830835"/>
    </source>
</evidence>
<dbReference type="PANTHER" id="PTHR23538">
    <property type="entry name" value="44.5 KD BACTERIOCHLOROPHYLL SYNTHASE SUBUNIT"/>
    <property type="match status" value="1"/>
</dbReference>
<feature type="transmembrane region" description="Helical" evidence="6">
    <location>
        <begin position="149"/>
        <end position="170"/>
    </location>
</feature>
<dbReference type="CDD" id="cd06176">
    <property type="entry name" value="MFS_BCD_PucC-like"/>
    <property type="match status" value="1"/>
</dbReference>
<feature type="transmembrane region" description="Helical" evidence="6">
    <location>
        <begin position="109"/>
        <end position="129"/>
    </location>
</feature>
<feature type="transmembrane region" description="Helical" evidence="6">
    <location>
        <begin position="341"/>
        <end position="361"/>
    </location>
</feature>
<keyword evidence="5 6" id="KW-0472">Membrane</keyword>
<dbReference type="EMBL" id="JAFIRA010000053">
    <property type="protein sequence ID" value="MCJ2544247.1"/>
    <property type="molecule type" value="Genomic_DNA"/>
</dbReference>
<feature type="transmembrane region" description="Helical" evidence="6">
    <location>
        <begin position="367"/>
        <end position="391"/>
    </location>
</feature>
<feature type="transmembrane region" description="Helical" evidence="6">
    <location>
        <begin position="182"/>
        <end position="205"/>
    </location>
</feature>
<feature type="transmembrane region" description="Helical" evidence="6">
    <location>
        <begin position="403"/>
        <end position="425"/>
    </location>
</feature>
<evidence type="ECO:0000256" key="2">
    <source>
        <dbReference type="ARBA" id="ARBA00008412"/>
    </source>
</evidence>
<evidence type="ECO:0000256" key="1">
    <source>
        <dbReference type="ARBA" id="ARBA00004141"/>
    </source>
</evidence>
<dbReference type="Pfam" id="PF03209">
    <property type="entry name" value="PUCC"/>
    <property type="match status" value="1"/>
</dbReference>
<comment type="subcellular location">
    <subcellularLocation>
        <location evidence="1">Membrane</location>
        <topology evidence="1">Multi-pass membrane protein</topology>
    </subcellularLocation>
</comment>
<dbReference type="InterPro" id="IPR026036">
    <property type="entry name" value="PucC"/>
</dbReference>